<dbReference type="EMBL" id="GL870876">
    <property type="protein sequence ID" value="EIJ89297.1"/>
    <property type="molecule type" value="Genomic_DNA"/>
</dbReference>
<feature type="chain" id="PRO_5003670694" evidence="1">
    <location>
        <begin position="28"/>
        <end position="376"/>
    </location>
</feature>
<evidence type="ECO:0000256" key="1">
    <source>
        <dbReference type="SAM" id="SignalP"/>
    </source>
</evidence>
<dbReference type="InParanoid" id="I3EJA0"/>
<reference evidence="2" key="1">
    <citation type="submission" date="2011-01" db="EMBL/GenBank/DDBJ databases">
        <title>The Genome Sequence of Nematocida parisii strain ERTm3.</title>
        <authorList>
            <consortium name="The Broad Institute Genome Sequencing Platform"/>
            <consortium name="The Broad Institute Genome Sequencing Center for Infectious Disease"/>
            <person name="Cuomo C."/>
            <person name="Troemel E."/>
            <person name="Young S.K."/>
            <person name="Zeng Q."/>
            <person name="Gargeya S."/>
            <person name="Fitzgerald M."/>
            <person name="Haas B."/>
            <person name="Abouelleil A."/>
            <person name="Alvarado L."/>
            <person name="Arachchi H.M."/>
            <person name="Berlin A."/>
            <person name="Chapman S.B."/>
            <person name="Gearin G."/>
            <person name="Goldberg J."/>
            <person name="Griggs A."/>
            <person name="Gujja S."/>
            <person name="Hansen M."/>
            <person name="Heiman D."/>
            <person name="Howarth C."/>
            <person name="Larimer J."/>
            <person name="Lui A."/>
            <person name="MacDonald P.J.P."/>
            <person name="McCowen C."/>
            <person name="Montmayeur A."/>
            <person name="Murphy C."/>
            <person name="Neiman D."/>
            <person name="Pearson M."/>
            <person name="Priest M."/>
            <person name="Roberts A."/>
            <person name="Saif S."/>
            <person name="Shea T."/>
            <person name="Sisk P."/>
            <person name="Stolte C."/>
            <person name="Sykes S."/>
            <person name="Wortman J."/>
            <person name="Nusbaum C."/>
            <person name="Birren B."/>
        </authorList>
    </citation>
    <scope>NUCLEOTIDE SEQUENCE</scope>
    <source>
        <strain evidence="2">ERTm3</strain>
    </source>
</reference>
<proteinExistence type="predicted"/>
<feature type="signal peptide" evidence="1">
    <location>
        <begin position="1"/>
        <end position="27"/>
    </location>
</feature>
<dbReference type="Proteomes" id="UP000002872">
    <property type="component" value="Unassembled WGS sequence"/>
</dbReference>
<sequence>MHKIRKKRQIIFGILHILLIAMKKASTQGMPYAEIIKIHEIEIMCQNSIRIAISLKGALNLLYPYFIEEKLIMKEYYENLKSKENQENSLGGLHTPKKSINILPNIVKKFMPIKKKKRLILEEYYNMCNAAFLDMFIFENTSVPNIVNSNCDKPSSAHVENTVIVINKRKKYSFSNFLAEEKVEKYSNYILASLFLLSEGIKVPIKICSCKKKQEIILILTNYQKTKPIFHIEIDRTLNKYLPDVSRIFRLFKKYTKICKLLKPEQRKEPSTFDEFKANEFLGSLRFLIRMYIYKFYTNCDELKLFYIEVDRILSDIVINTMTLTIPMDSFAINQCADSLFTELFEFTLDGFYKSEKEFEKIYKKVYEEVNNEVKV</sequence>
<dbReference type="OrthoDB" id="2187626at2759"/>
<keyword evidence="1" id="KW-0732">Signal</keyword>
<evidence type="ECO:0000313" key="2">
    <source>
        <dbReference type="EMBL" id="EIJ89297.1"/>
    </source>
</evidence>
<name>I3EJA0_NEMP3</name>
<keyword evidence="3" id="KW-1185">Reference proteome</keyword>
<dbReference type="AlphaFoldDB" id="I3EJA0"/>
<dbReference type="OMA" id="FLIRMYI"/>
<accession>I3EJA0</accession>
<gene>
    <name evidence="2" type="ORF">NEQG_00067</name>
</gene>
<organism evidence="2 3">
    <name type="scientific">Nematocida parisii (strain ERTm3)</name>
    <name type="common">Nematode killer fungus</name>
    <dbReference type="NCBI Taxonomy" id="935791"/>
    <lineage>
        <taxon>Eukaryota</taxon>
        <taxon>Fungi</taxon>
        <taxon>Fungi incertae sedis</taxon>
        <taxon>Microsporidia</taxon>
        <taxon>Nematocida</taxon>
    </lineage>
</organism>
<evidence type="ECO:0000313" key="3">
    <source>
        <dbReference type="Proteomes" id="UP000002872"/>
    </source>
</evidence>
<protein>
    <submittedName>
        <fullName evidence="2">Uncharacterized protein</fullName>
    </submittedName>
</protein>
<dbReference type="HOGENOM" id="CLU_769639_0_0_1"/>
<dbReference type="VEuPathDB" id="MicrosporidiaDB:NEQG_00067"/>